<dbReference type="AlphaFoldDB" id="B9Z449"/>
<evidence type="ECO:0000313" key="1">
    <source>
        <dbReference type="EMBL" id="EEG08626.1"/>
    </source>
</evidence>
<comment type="caution">
    <text evidence="1">The sequence shown here is derived from an EMBL/GenBank/DDBJ whole genome shotgun (WGS) entry which is preliminary data.</text>
</comment>
<organism evidence="1 2">
    <name type="scientific">Pseudogulbenkiania ferrooxidans 2002</name>
    <dbReference type="NCBI Taxonomy" id="279714"/>
    <lineage>
        <taxon>Bacteria</taxon>
        <taxon>Pseudomonadati</taxon>
        <taxon>Pseudomonadota</taxon>
        <taxon>Betaproteobacteria</taxon>
        <taxon>Neisseriales</taxon>
        <taxon>Chromobacteriaceae</taxon>
        <taxon>Pseudogulbenkiania</taxon>
    </lineage>
</organism>
<protein>
    <submittedName>
        <fullName evidence="1">Uncharacterized protein</fullName>
    </submittedName>
</protein>
<proteinExistence type="predicted"/>
<sequence>MARRYASPGLGKRIAAKGLAWLSLLVQRLFTP</sequence>
<reference evidence="1 2" key="1">
    <citation type="submission" date="2009-02" db="EMBL/GenBank/DDBJ databases">
        <title>Sequencing of the draft genome and assembly of Lutiella nitroferrum 2002.</title>
        <authorList>
            <consortium name="US DOE Joint Genome Institute (JGI-PGF)"/>
            <person name="Lucas S."/>
            <person name="Copeland A."/>
            <person name="Lapidus A."/>
            <person name="Glavina del Rio T."/>
            <person name="Tice H."/>
            <person name="Bruce D."/>
            <person name="Goodwin L."/>
            <person name="Pitluck S."/>
            <person name="Larimer F."/>
            <person name="Land M.L."/>
            <person name="Hauser L."/>
            <person name="Coates J.D."/>
        </authorList>
    </citation>
    <scope>NUCLEOTIDE SEQUENCE [LARGE SCALE GENOMIC DNA]</scope>
    <source>
        <strain evidence="1 2">2002</strain>
    </source>
</reference>
<keyword evidence="2" id="KW-1185">Reference proteome</keyword>
<evidence type="ECO:0000313" key="2">
    <source>
        <dbReference type="Proteomes" id="UP000003165"/>
    </source>
</evidence>
<accession>B9Z449</accession>
<dbReference type="EMBL" id="ACIS01000005">
    <property type="protein sequence ID" value="EEG08626.1"/>
    <property type="molecule type" value="Genomic_DNA"/>
</dbReference>
<gene>
    <name evidence="1" type="ORF">FuraDRAFT_2134</name>
</gene>
<name>B9Z449_9NEIS</name>
<dbReference type="Proteomes" id="UP000003165">
    <property type="component" value="Unassembled WGS sequence"/>
</dbReference>